<organism evidence="4 5">
    <name type="scientific">Aquatica leii</name>
    <dbReference type="NCBI Taxonomy" id="1421715"/>
    <lineage>
        <taxon>Eukaryota</taxon>
        <taxon>Metazoa</taxon>
        <taxon>Ecdysozoa</taxon>
        <taxon>Arthropoda</taxon>
        <taxon>Hexapoda</taxon>
        <taxon>Insecta</taxon>
        <taxon>Pterygota</taxon>
        <taxon>Neoptera</taxon>
        <taxon>Endopterygota</taxon>
        <taxon>Coleoptera</taxon>
        <taxon>Polyphaga</taxon>
        <taxon>Elateriformia</taxon>
        <taxon>Elateroidea</taxon>
        <taxon>Lampyridae</taxon>
        <taxon>Luciolinae</taxon>
        <taxon>Aquatica</taxon>
    </lineage>
</organism>
<dbReference type="GO" id="GO:0046854">
    <property type="term" value="P:phosphatidylinositol phosphate biosynthetic process"/>
    <property type="evidence" value="ECO:0007669"/>
    <property type="project" value="TreeGrafter"/>
</dbReference>
<evidence type="ECO:0000256" key="2">
    <source>
        <dbReference type="PROSITE-ProRule" id="PRU00191"/>
    </source>
</evidence>
<dbReference type="CDD" id="cd00173">
    <property type="entry name" value="SH2"/>
    <property type="match status" value="1"/>
</dbReference>
<dbReference type="SMART" id="SM00252">
    <property type="entry name" value="SH2"/>
    <property type="match status" value="1"/>
</dbReference>
<dbReference type="GO" id="GO:0005942">
    <property type="term" value="C:phosphatidylinositol 3-kinase complex"/>
    <property type="evidence" value="ECO:0007669"/>
    <property type="project" value="TreeGrafter"/>
</dbReference>
<feature type="domain" description="SH2" evidence="3">
    <location>
        <begin position="410"/>
        <end position="491"/>
    </location>
</feature>
<dbReference type="InterPro" id="IPR000980">
    <property type="entry name" value="SH2"/>
</dbReference>
<evidence type="ECO:0000313" key="4">
    <source>
        <dbReference type="EMBL" id="KAK4880873.1"/>
    </source>
</evidence>
<protein>
    <recommendedName>
        <fullName evidence="3">SH2 domain-containing protein</fullName>
    </recommendedName>
</protein>
<evidence type="ECO:0000256" key="1">
    <source>
        <dbReference type="ARBA" id="ARBA00022999"/>
    </source>
</evidence>
<dbReference type="PANTHER" id="PTHR10155">
    <property type="entry name" value="PHOSPHATIDYLINOSITOL 3-KINASE REGULATORY SUBUNIT"/>
    <property type="match status" value="1"/>
</dbReference>
<dbReference type="PANTHER" id="PTHR10155:SF0">
    <property type="entry name" value="SUPPRESSOR OF CYTOKINE SIGNALING AT 36E, ISOFORM D"/>
    <property type="match status" value="1"/>
</dbReference>
<dbReference type="Proteomes" id="UP001353858">
    <property type="component" value="Unassembled WGS sequence"/>
</dbReference>
<comment type="caution">
    <text evidence="4">The sequence shown here is derived from an EMBL/GenBank/DDBJ whole genome shotgun (WGS) entry which is preliminary data.</text>
</comment>
<dbReference type="PROSITE" id="PS50001">
    <property type="entry name" value="SH2"/>
    <property type="match status" value="1"/>
</dbReference>
<sequence>MSHHILLIKRIESLNSNELAEALEFNGYGQCIAPIRSKDINGEQFLKLTEVQISLWRLPVTQSRRLWSFIQLVKSDPSQLLIKLPQNSKPNVKPYDKVNKQKDNITLPMPAASINLSTLNKQESFLFKNKLEEMFKKESEEPIKSFVHQQKYPKLPPKPHNLKKVNDVDLRSKETEETVEEYDGYLEPINRNFELEQNAKNDTSFLSKYKKDTATIETEPQNIKTKSFKDRPLPPLPPVKTFNVPVTNVENIEDYAPVLEIEEQEIPAYIHADEELEEFVPVSKRPLPPIPVDNEELPEYTSVIEEEEEVATHVISKPTVFRRPPPPEPYFKNNSSFKKTVSSSFKTKTQAIKPPIKLPKPPFELPQLPMPILPCEKVSSSQIQALPLPTADALEDEEEEVNEDVLKDTPCYREIDRKGAKMLLTGLEEGAFIIRPSRQSKYVCTLSIMHTKKMFNVGIEQGENGMLVFGSTSGEIKHPAFYTVKDLVAYYMIYPLHMYGEYIVLKNVLPAHKR</sequence>
<gene>
    <name evidence="4" type="ORF">RN001_004192</name>
</gene>
<keyword evidence="1 2" id="KW-0727">SH2 domain</keyword>
<reference evidence="5" key="1">
    <citation type="submission" date="2023-01" db="EMBL/GenBank/DDBJ databases">
        <title>Key to firefly adult light organ development and bioluminescence: homeobox transcription factors regulate luciferase expression and transportation to peroxisome.</title>
        <authorList>
            <person name="Fu X."/>
        </authorList>
    </citation>
    <scope>NUCLEOTIDE SEQUENCE [LARGE SCALE GENOMIC DNA]</scope>
</reference>
<dbReference type="Pfam" id="PF00017">
    <property type="entry name" value="SH2"/>
    <property type="match status" value="1"/>
</dbReference>
<name>A0AAN7SPG2_9COLE</name>
<accession>A0AAN7SPG2</accession>
<dbReference type="AlphaFoldDB" id="A0AAN7SPG2"/>
<dbReference type="InterPro" id="IPR036860">
    <property type="entry name" value="SH2_dom_sf"/>
</dbReference>
<dbReference type="Gene3D" id="3.30.505.10">
    <property type="entry name" value="SH2 domain"/>
    <property type="match status" value="1"/>
</dbReference>
<dbReference type="EMBL" id="JARPUR010000002">
    <property type="protein sequence ID" value="KAK4880873.1"/>
    <property type="molecule type" value="Genomic_DNA"/>
</dbReference>
<keyword evidence="5" id="KW-1185">Reference proteome</keyword>
<dbReference type="GO" id="GO:0046935">
    <property type="term" value="F:1-phosphatidylinositol-3-kinase regulator activity"/>
    <property type="evidence" value="ECO:0007669"/>
    <property type="project" value="TreeGrafter"/>
</dbReference>
<dbReference type="SUPFAM" id="SSF55550">
    <property type="entry name" value="SH2 domain"/>
    <property type="match status" value="1"/>
</dbReference>
<evidence type="ECO:0000259" key="3">
    <source>
        <dbReference type="PROSITE" id="PS50001"/>
    </source>
</evidence>
<proteinExistence type="predicted"/>
<evidence type="ECO:0000313" key="5">
    <source>
        <dbReference type="Proteomes" id="UP001353858"/>
    </source>
</evidence>